<feature type="signal peptide" evidence="1">
    <location>
        <begin position="1"/>
        <end position="24"/>
    </location>
</feature>
<sequence length="193" mass="21812">MNLSCVQIVVYCTAFLLSIRQSLAASSVHTTISFLEPFRLTRSSEHRSIYTIRLDLHLYQSVGLRNYHVSELTSIPLNLRELEYQLRYNRSLRQFLHLGPAMGELPGIAAGFPFAVDWGEESHYLFALLSVHPPNRDIPSITLHGFAKVRAVDETPIEEMLAGVPRQPDDQVGPGDVLSIRGIFRQVLEHHPV</sequence>
<dbReference type="EMBL" id="HQ002967">
    <property type="protein sequence ID" value="AEK86779.1"/>
    <property type="molecule type" value="Genomic_DNA"/>
</dbReference>
<evidence type="ECO:0000313" key="2">
    <source>
        <dbReference type="EMBL" id="AEK86779.1"/>
    </source>
</evidence>
<organism evidence="2">
    <name type="scientific">Mycosarcoma maydis</name>
    <name type="common">Corn smut fungus</name>
    <name type="synonym">Ustilago maydis</name>
    <dbReference type="NCBI Taxonomy" id="5270"/>
    <lineage>
        <taxon>Eukaryota</taxon>
        <taxon>Fungi</taxon>
        <taxon>Dikarya</taxon>
        <taxon>Basidiomycota</taxon>
        <taxon>Ustilaginomycotina</taxon>
        <taxon>Ustilaginomycetes</taxon>
        <taxon>Ustilaginales</taxon>
        <taxon>Ustilaginaceae</taxon>
        <taxon>Mycosarcoma</taxon>
    </lineage>
</organism>
<dbReference type="AlphaFoldDB" id="G0X7N2"/>
<proteinExistence type="predicted"/>
<gene>
    <name evidence="2" type="ORF">um10554</name>
</gene>
<dbReference type="VEuPathDB" id="FungiDB:UMAG_10554"/>
<accession>G0X7N2</accession>
<protein>
    <submittedName>
        <fullName evidence="2">Uncharacterized protein</fullName>
    </submittedName>
</protein>
<feature type="chain" id="PRO_5003411234" evidence="1">
    <location>
        <begin position="25"/>
        <end position="193"/>
    </location>
</feature>
<evidence type="ECO:0000256" key="1">
    <source>
        <dbReference type="SAM" id="SignalP"/>
    </source>
</evidence>
<reference evidence="2" key="1">
    <citation type="journal article" date="2014" name="PLoS ONE">
        <title>Patterns of Variation at Ustilago maydis Virulence Clusters 2A and 19A Largely Reflect the Demographic History of Its Populations.</title>
        <authorList>
            <person name="Kellner R."/>
            <person name="Hanschke C."/>
            <person name="Begerow D."/>
        </authorList>
    </citation>
    <scope>NUCLEOTIDE SEQUENCE</scope>
    <source>
        <strain evidence="2">RK124</strain>
    </source>
</reference>
<keyword evidence="1" id="KW-0732">Signal</keyword>
<name>G0X7N2_MYCMD</name>